<gene>
    <name evidence="2" type="ORF">OSB1V03_LOCUS12129</name>
</gene>
<keyword evidence="3" id="KW-1185">Reference proteome</keyword>
<dbReference type="Pfam" id="PF01575">
    <property type="entry name" value="MaoC_dehydratas"/>
    <property type="match status" value="1"/>
</dbReference>
<accession>A0A7R9KYX8</accession>
<dbReference type="Gene3D" id="3.10.129.10">
    <property type="entry name" value="Hotdog Thioesterase"/>
    <property type="match status" value="1"/>
</dbReference>
<feature type="non-terminal residue" evidence="2">
    <location>
        <position position="1"/>
    </location>
</feature>
<dbReference type="InterPro" id="IPR050965">
    <property type="entry name" value="UPF0336/Enoyl-CoA_hydratase"/>
</dbReference>
<dbReference type="PANTHER" id="PTHR43437">
    <property type="entry name" value="HYDROXYACYL-THIOESTER DEHYDRATASE TYPE 2, MITOCHONDRIAL-RELATED"/>
    <property type="match status" value="1"/>
</dbReference>
<dbReference type="EMBL" id="CAJPIZ010009894">
    <property type="protein sequence ID" value="CAG2112150.1"/>
    <property type="molecule type" value="Genomic_DNA"/>
</dbReference>
<dbReference type="InterPro" id="IPR029069">
    <property type="entry name" value="HotDog_dom_sf"/>
</dbReference>
<name>A0A7R9KYX8_9ACAR</name>
<dbReference type="OrthoDB" id="201709at2759"/>
<dbReference type="InterPro" id="IPR003965">
    <property type="entry name" value="Fatty_acid_synthase"/>
</dbReference>
<dbReference type="InterPro" id="IPR002539">
    <property type="entry name" value="MaoC-like_dom"/>
</dbReference>
<protein>
    <recommendedName>
        <fullName evidence="1">MaoC-like domain-containing protein</fullName>
    </recommendedName>
</protein>
<dbReference type="GO" id="GO:0006633">
    <property type="term" value="P:fatty acid biosynthetic process"/>
    <property type="evidence" value="ECO:0007669"/>
    <property type="project" value="InterPro"/>
</dbReference>
<evidence type="ECO:0000313" key="2">
    <source>
        <dbReference type="EMBL" id="CAD7631720.1"/>
    </source>
</evidence>
<dbReference type="PANTHER" id="PTHR43437:SF3">
    <property type="entry name" value="HYDROXYACYL-THIOESTER DEHYDRATASE TYPE 2, MITOCHONDRIAL"/>
    <property type="match status" value="1"/>
</dbReference>
<reference evidence="2" key="1">
    <citation type="submission" date="2020-11" db="EMBL/GenBank/DDBJ databases">
        <authorList>
            <person name="Tran Van P."/>
        </authorList>
    </citation>
    <scope>NUCLEOTIDE SEQUENCE</scope>
</reference>
<feature type="domain" description="MaoC-like" evidence="1">
    <location>
        <begin position="14"/>
        <end position="108"/>
    </location>
</feature>
<dbReference type="AlphaFoldDB" id="A0A7R9KYX8"/>
<dbReference type="GO" id="GO:0005835">
    <property type="term" value="C:fatty acid synthase complex"/>
    <property type="evidence" value="ECO:0007669"/>
    <property type="project" value="InterPro"/>
</dbReference>
<dbReference type="EMBL" id="OC864469">
    <property type="protein sequence ID" value="CAD7631720.1"/>
    <property type="molecule type" value="Genomic_DNA"/>
</dbReference>
<dbReference type="SUPFAM" id="SSF54637">
    <property type="entry name" value="Thioesterase/thiol ester dehydrase-isomerase"/>
    <property type="match status" value="1"/>
</dbReference>
<dbReference type="GO" id="GO:0005739">
    <property type="term" value="C:mitochondrion"/>
    <property type="evidence" value="ECO:0007669"/>
    <property type="project" value="TreeGrafter"/>
</dbReference>
<evidence type="ECO:0000313" key="3">
    <source>
        <dbReference type="Proteomes" id="UP000759131"/>
    </source>
</evidence>
<proteinExistence type="predicted"/>
<sequence length="184" mass="20442">MRGLSGVSVGSTAQLSKTFTEEDVKVFARLTGDYNPIHLDHKFCSETHFSRPIVHGMLANGLVSAVFGTVLPGPGAVVVNQTINFTKPLYIGEEVCAQITVVNIRKRFIDCKYVCFTTDGKNIMDGTAKLWCRECEENLLDKMVADLPIGQKEYIGHIGNGEERTRDQCIQSLVRCVREFALKI</sequence>
<dbReference type="GO" id="GO:0018812">
    <property type="term" value="F:3-hydroxyacyl-CoA dehydratase activity"/>
    <property type="evidence" value="ECO:0007669"/>
    <property type="project" value="UniProtKB-ARBA"/>
</dbReference>
<dbReference type="Proteomes" id="UP000759131">
    <property type="component" value="Unassembled WGS sequence"/>
</dbReference>
<organism evidence="2">
    <name type="scientific">Medioppia subpectinata</name>
    <dbReference type="NCBI Taxonomy" id="1979941"/>
    <lineage>
        <taxon>Eukaryota</taxon>
        <taxon>Metazoa</taxon>
        <taxon>Ecdysozoa</taxon>
        <taxon>Arthropoda</taxon>
        <taxon>Chelicerata</taxon>
        <taxon>Arachnida</taxon>
        <taxon>Acari</taxon>
        <taxon>Acariformes</taxon>
        <taxon>Sarcoptiformes</taxon>
        <taxon>Oribatida</taxon>
        <taxon>Brachypylina</taxon>
        <taxon>Oppioidea</taxon>
        <taxon>Oppiidae</taxon>
        <taxon>Medioppia</taxon>
    </lineage>
</organism>
<evidence type="ECO:0000259" key="1">
    <source>
        <dbReference type="Pfam" id="PF01575"/>
    </source>
</evidence>
<dbReference type="PRINTS" id="PR01483">
    <property type="entry name" value="FASYNTHASE"/>
</dbReference>
<dbReference type="GO" id="GO:0019171">
    <property type="term" value="F:(3R)-hydroxyacyl-[acyl-carrier-protein] dehydratase activity"/>
    <property type="evidence" value="ECO:0007669"/>
    <property type="project" value="TreeGrafter"/>
</dbReference>
<dbReference type="GO" id="GO:0004312">
    <property type="term" value="F:fatty acid synthase activity"/>
    <property type="evidence" value="ECO:0007669"/>
    <property type="project" value="InterPro"/>
</dbReference>
<dbReference type="CDD" id="cd03449">
    <property type="entry name" value="R_hydratase"/>
    <property type="match status" value="1"/>
</dbReference>